<dbReference type="KEGG" id="acr:Acry_3035"/>
<proteinExistence type="predicted"/>
<evidence type="ECO:0000313" key="2">
    <source>
        <dbReference type="Proteomes" id="UP000000245"/>
    </source>
</evidence>
<dbReference type="eggNOG" id="COG3905">
    <property type="taxonomic scope" value="Bacteria"/>
</dbReference>
<protein>
    <submittedName>
        <fullName evidence="1">Uncharacterized protein</fullName>
    </submittedName>
</protein>
<reference evidence="1 2" key="1">
    <citation type="submission" date="2007-05" db="EMBL/GenBank/DDBJ databases">
        <title>Complete sequence of chromosome of Acidiphilium cryptum JF-5.</title>
        <authorList>
            <consortium name="US DOE Joint Genome Institute"/>
            <person name="Copeland A."/>
            <person name="Lucas S."/>
            <person name="Lapidus A."/>
            <person name="Barry K."/>
            <person name="Detter J.C."/>
            <person name="Glavina del Rio T."/>
            <person name="Hammon N."/>
            <person name="Israni S."/>
            <person name="Dalin E."/>
            <person name="Tice H."/>
            <person name="Pitluck S."/>
            <person name="Sims D."/>
            <person name="Brettin T."/>
            <person name="Bruce D."/>
            <person name="Han C."/>
            <person name="Schmutz J."/>
            <person name="Larimer F."/>
            <person name="Land M."/>
            <person name="Hauser L."/>
            <person name="Kyrpides N."/>
            <person name="Kim E."/>
            <person name="Magnuson T."/>
            <person name="Richardson P."/>
        </authorList>
    </citation>
    <scope>NUCLEOTIDE SEQUENCE [LARGE SCALE GENOMIC DNA]</scope>
    <source>
        <strain evidence="1 2">JF-5</strain>
    </source>
</reference>
<organism evidence="1 2">
    <name type="scientific">Acidiphilium cryptum (strain JF-5)</name>
    <dbReference type="NCBI Taxonomy" id="349163"/>
    <lineage>
        <taxon>Bacteria</taxon>
        <taxon>Pseudomonadati</taxon>
        <taxon>Pseudomonadota</taxon>
        <taxon>Alphaproteobacteria</taxon>
        <taxon>Acetobacterales</taxon>
        <taxon>Acidocellaceae</taxon>
        <taxon>Acidiphilium</taxon>
    </lineage>
</organism>
<sequence length="69" mass="7747">MSVRFNLLLSDELGRQIEEFATTTEDKARLIRKALAIYLAAVRAQRDEGLGIALFDPATREIRTEIVGL</sequence>
<dbReference type="RefSeq" id="WP_012040497.1">
    <property type="nucleotide sequence ID" value="NC_009484.1"/>
</dbReference>
<dbReference type="HOGENOM" id="CLU_199602_0_0_5"/>
<dbReference type="AlphaFoldDB" id="A5G2Z3"/>
<dbReference type="Proteomes" id="UP000000245">
    <property type="component" value="Chromosome"/>
</dbReference>
<name>A5G2Z3_ACICJ</name>
<dbReference type="EMBL" id="CP000697">
    <property type="protein sequence ID" value="ABQ32225.1"/>
    <property type="molecule type" value="Genomic_DNA"/>
</dbReference>
<accession>A5G2Z3</accession>
<keyword evidence="2" id="KW-1185">Reference proteome</keyword>
<evidence type="ECO:0000313" key="1">
    <source>
        <dbReference type="EMBL" id="ABQ32225.1"/>
    </source>
</evidence>
<gene>
    <name evidence="1" type="ordered locus">Acry_3035</name>
</gene>